<evidence type="ECO:0000313" key="3">
    <source>
        <dbReference type="Proteomes" id="UP000237347"/>
    </source>
</evidence>
<keyword evidence="3" id="KW-1185">Reference proteome</keyword>
<dbReference type="AlphaFoldDB" id="A0AAW0LIV8"/>
<protein>
    <submittedName>
        <fullName evidence="2">Macpf domain-containing protein</fullName>
    </submittedName>
</protein>
<dbReference type="InterPro" id="IPR044663">
    <property type="entry name" value="CAD1/NSL1-like"/>
</dbReference>
<dbReference type="PANTHER" id="PTHR33199">
    <property type="entry name" value="MACPF DOMAIN-CONTAINING PROTEIN CAD1"/>
    <property type="match status" value="1"/>
</dbReference>
<dbReference type="EMBL" id="PKMF04000086">
    <property type="protein sequence ID" value="KAK7851553.1"/>
    <property type="molecule type" value="Genomic_DNA"/>
</dbReference>
<dbReference type="Proteomes" id="UP000237347">
    <property type="component" value="Unassembled WGS sequence"/>
</dbReference>
<feature type="non-terminal residue" evidence="2">
    <location>
        <position position="1"/>
    </location>
</feature>
<evidence type="ECO:0000313" key="2">
    <source>
        <dbReference type="EMBL" id="KAK7851553.1"/>
    </source>
</evidence>
<organism evidence="2 3">
    <name type="scientific">Quercus suber</name>
    <name type="common">Cork oak</name>
    <dbReference type="NCBI Taxonomy" id="58331"/>
    <lineage>
        <taxon>Eukaryota</taxon>
        <taxon>Viridiplantae</taxon>
        <taxon>Streptophyta</taxon>
        <taxon>Embryophyta</taxon>
        <taxon>Tracheophyta</taxon>
        <taxon>Spermatophyta</taxon>
        <taxon>Magnoliopsida</taxon>
        <taxon>eudicotyledons</taxon>
        <taxon>Gunneridae</taxon>
        <taxon>Pentapetalae</taxon>
        <taxon>rosids</taxon>
        <taxon>fabids</taxon>
        <taxon>Fagales</taxon>
        <taxon>Fagaceae</taxon>
        <taxon>Quercus</taxon>
    </lineage>
</organism>
<dbReference type="InterPro" id="IPR020864">
    <property type="entry name" value="MACPF"/>
</dbReference>
<evidence type="ECO:0000259" key="1">
    <source>
        <dbReference type="PROSITE" id="PS51412"/>
    </source>
</evidence>
<dbReference type="GO" id="GO:2000031">
    <property type="term" value="P:regulation of salicylic acid mediated signaling pathway"/>
    <property type="evidence" value="ECO:0007669"/>
    <property type="project" value="InterPro"/>
</dbReference>
<accession>A0AAW0LIV8</accession>
<feature type="domain" description="MACPF" evidence="1">
    <location>
        <begin position="1"/>
        <end position="386"/>
    </location>
</feature>
<proteinExistence type="predicted"/>
<comment type="caution">
    <text evidence="2">The sequence shown here is derived from an EMBL/GenBank/DDBJ whole genome shotgun (WGS) entry which is preliminary data.</text>
</comment>
<dbReference type="PROSITE" id="PS51412">
    <property type="entry name" value="MACPF_2"/>
    <property type="match status" value="1"/>
</dbReference>
<sequence>DFRLDYCKGEGRLVRLNESQKTQLQVPGFGTFNDVSIDIKCDKGDRTRYQSDILSFNQMSEFFNQSSKVPGKIPSGFFNAMFGFQSGSWATDAGNTKFLGLDGFFITLFNIHIDRYPLALSDEVRDAVPTTWDPCALARFIEKYGTHIIVGLSIGGQDVVLVKQDTSSELGPTELKNHLDELGDQLFTGTCTFPPLNSKTKEKAPQAFNVFVLQPVAFNSFSSVNTKDKYGTHIIVGLSIGGQDVVLVKQDTSSELGPTELKNHLDELGDQLFTGTCTFPPLNSKTKEKAPQAFNVFVLQPVAFNSFSSVNTKDGITVICYKKGGDPSVSSHCEWLPTVPSMPDAIHFSFIPITSLLRGVPGKDKPPISDLQYFLDFQSHKIWAPIHNDLPLSSVTNRAAPSSTLHFNLMGPKLYVNPNQLTNLAVKKFSHICTAPVKYDPGWTSNEDVAFIVTGAQLLVKKHDSKNVLHLRLLFSKVSDAFIVQSSWTQVSSGFSQKSSLFSAISTSISGSPLKEKKPAVVVDSGVFPTGPPVSVRAQKLLKFIDMSQLCRGPQDSPGHWLVTGARLELEKGKICLHVKFSLLNICS</sequence>
<name>A0AAW0LIV8_QUESU</name>
<dbReference type="GO" id="GO:0005886">
    <property type="term" value="C:plasma membrane"/>
    <property type="evidence" value="ECO:0007669"/>
    <property type="project" value="TreeGrafter"/>
</dbReference>
<dbReference type="PANTHER" id="PTHR33199:SF4">
    <property type="entry name" value="OS02G0736300 PROTEIN"/>
    <property type="match status" value="1"/>
</dbReference>
<reference evidence="2 3" key="1">
    <citation type="journal article" date="2018" name="Sci. Data">
        <title>The draft genome sequence of cork oak.</title>
        <authorList>
            <person name="Ramos A.M."/>
            <person name="Usie A."/>
            <person name="Barbosa P."/>
            <person name="Barros P.M."/>
            <person name="Capote T."/>
            <person name="Chaves I."/>
            <person name="Simoes F."/>
            <person name="Abreu I."/>
            <person name="Carrasquinho I."/>
            <person name="Faro C."/>
            <person name="Guimaraes J.B."/>
            <person name="Mendonca D."/>
            <person name="Nobrega F."/>
            <person name="Rodrigues L."/>
            <person name="Saibo N.J.M."/>
            <person name="Varela M.C."/>
            <person name="Egas C."/>
            <person name="Matos J."/>
            <person name="Miguel C.M."/>
            <person name="Oliveira M.M."/>
            <person name="Ricardo C.P."/>
            <person name="Goncalves S."/>
        </authorList>
    </citation>
    <scope>NUCLEOTIDE SEQUENCE [LARGE SCALE GENOMIC DNA]</scope>
    <source>
        <strain evidence="3">cv. HL8</strain>
    </source>
</reference>
<dbReference type="GO" id="GO:0009626">
    <property type="term" value="P:plant-type hypersensitive response"/>
    <property type="evidence" value="ECO:0007669"/>
    <property type="project" value="TreeGrafter"/>
</dbReference>
<dbReference type="Pfam" id="PF01823">
    <property type="entry name" value="MACPF"/>
    <property type="match status" value="2"/>
</dbReference>
<gene>
    <name evidence="2" type="ORF">CFP56_041691</name>
</gene>